<evidence type="ECO:0000313" key="3">
    <source>
        <dbReference type="EMBL" id="JAC88946.1"/>
    </source>
</evidence>
<accession>A0A075LWS6</accession>
<dbReference type="AlphaFoldDB" id="A0A075LWS6"/>
<protein>
    <submittedName>
        <fullName evidence="2">Suckerin-7</fullName>
    </submittedName>
</protein>
<evidence type="ECO:0000313" key="2">
    <source>
        <dbReference type="EMBL" id="AIF71015.1"/>
    </source>
</evidence>
<feature type="chain" id="PRO_5007375859" evidence="1">
    <location>
        <begin position="20"/>
        <end position="177"/>
    </location>
</feature>
<name>A0A075LWS6_DOSGI</name>
<dbReference type="EMBL" id="GBGS01000010">
    <property type="protein sequence ID" value="JAC88946.1"/>
    <property type="molecule type" value="Transcribed_RNA"/>
</dbReference>
<sequence length="177" mass="18358">MAAIFTLLAVLAISNYASAILPAATSVSRTTHRTGYGYGGLLGGYGLHYPATTAVSHTTHHAPAALGVYGGYGLGAYGFGYPGAATVSHTTHHAPYGYGGLYGGYGLAHGGLYGGYGLHHGGLYGGYGLLHGGLYGGYGLHHGGHLVPLIQMFRVSNQTIVNILWKIHLAFRNQQDA</sequence>
<reference evidence="2" key="1">
    <citation type="journal article" date="2014" name="ACS Nano">
        <title>Nanoconfined beta-Sheets Mechanically Reinforce the Supra-Biomolecular Network of Robust Squid Sucker Ring Teeth.</title>
        <authorList>
            <person name="Guerette P.A."/>
            <person name="Hoon S."/>
            <person name="Ding D."/>
            <person name="Amini S."/>
            <person name="Masic A."/>
            <person name="Ravi V."/>
            <person name="Venkatesh B."/>
            <person name="Weaver J.C."/>
            <person name="Miserez A."/>
        </authorList>
    </citation>
    <scope>NUCLEOTIDE SEQUENCE</scope>
    <source>
        <strain evidence="2">Dg7</strain>
    </source>
</reference>
<proteinExistence type="evidence at transcript level"/>
<organism evidence="2">
    <name type="scientific">Dosidicus gigas</name>
    <name type="common">Humboldt squid</name>
    <dbReference type="NCBI Taxonomy" id="346249"/>
    <lineage>
        <taxon>Eukaryota</taxon>
        <taxon>Metazoa</taxon>
        <taxon>Spiralia</taxon>
        <taxon>Lophotrochozoa</taxon>
        <taxon>Mollusca</taxon>
        <taxon>Cephalopoda</taxon>
        <taxon>Coleoidea</taxon>
        <taxon>Decapodiformes</taxon>
        <taxon>Oegopsida</taxon>
        <taxon>Ommastrephidae</taxon>
        <taxon>Dosidicus</taxon>
    </lineage>
</organism>
<dbReference type="EMBL" id="KM008553">
    <property type="protein sequence ID" value="AIF71015.1"/>
    <property type="molecule type" value="mRNA"/>
</dbReference>
<feature type="signal peptide" evidence="1">
    <location>
        <begin position="1"/>
        <end position="19"/>
    </location>
</feature>
<reference evidence="3" key="2">
    <citation type="submission" date="2014-06" db="EMBL/GenBank/DDBJ databases">
        <title>Nanoconfined Beta-sheets Mechanically Reinforce the Supra-Biomolecular Network of Robust Squid Sucker Ring Teeth.</title>
        <authorList>
            <person name="Guerette P.A."/>
            <person name="Hoon S."/>
            <person name="Ding D."/>
            <person name="Amini S."/>
            <person name="Masic A."/>
            <person name="Ravi V."/>
            <person name="Venkatesh B."/>
            <person name="Weaver J.C."/>
            <person name="Miserez A."/>
        </authorList>
    </citation>
    <scope>NUCLEOTIDE SEQUENCE</scope>
    <source>
        <tissue evidence="3">Squid sucker</tissue>
    </source>
</reference>
<keyword evidence="1" id="KW-0732">Signal</keyword>
<evidence type="ECO:0000256" key="1">
    <source>
        <dbReference type="SAM" id="SignalP"/>
    </source>
</evidence>